<dbReference type="InParanoid" id="D6WPG9"/>
<evidence type="ECO:0000313" key="2">
    <source>
        <dbReference type="EMBL" id="EFA06810.1"/>
    </source>
</evidence>
<accession>D6WPG9</accession>
<evidence type="ECO:0000313" key="3">
    <source>
        <dbReference type="Proteomes" id="UP000007266"/>
    </source>
</evidence>
<reference evidence="2 3" key="1">
    <citation type="journal article" date="2008" name="Nature">
        <title>The genome of the model beetle and pest Tribolium castaneum.</title>
        <authorList>
            <consortium name="Tribolium Genome Sequencing Consortium"/>
            <person name="Richards S."/>
            <person name="Gibbs R.A."/>
            <person name="Weinstock G.M."/>
            <person name="Brown S.J."/>
            <person name="Denell R."/>
            <person name="Beeman R.W."/>
            <person name="Gibbs R."/>
            <person name="Beeman R.W."/>
            <person name="Brown S.J."/>
            <person name="Bucher G."/>
            <person name="Friedrich M."/>
            <person name="Grimmelikhuijzen C.J."/>
            <person name="Klingler M."/>
            <person name="Lorenzen M."/>
            <person name="Richards S."/>
            <person name="Roth S."/>
            <person name="Schroder R."/>
            <person name="Tautz D."/>
            <person name="Zdobnov E.M."/>
            <person name="Muzny D."/>
            <person name="Gibbs R.A."/>
            <person name="Weinstock G.M."/>
            <person name="Attaway T."/>
            <person name="Bell S."/>
            <person name="Buhay C.J."/>
            <person name="Chandrabose M.N."/>
            <person name="Chavez D."/>
            <person name="Clerk-Blankenburg K.P."/>
            <person name="Cree A."/>
            <person name="Dao M."/>
            <person name="Davis C."/>
            <person name="Chacko J."/>
            <person name="Dinh H."/>
            <person name="Dugan-Rocha S."/>
            <person name="Fowler G."/>
            <person name="Garner T.T."/>
            <person name="Garnes J."/>
            <person name="Gnirke A."/>
            <person name="Hawes A."/>
            <person name="Hernandez J."/>
            <person name="Hines S."/>
            <person name="Holder M."/>
            <person name="Hume J."/>
            <person name="Jhangiani S.N."/>
            <person name="Joshi V."/>
            <person name="Khan Z.M."/>
            <person name="Jackson L."/>
            <person name="Kovar C."/>
            <person name="Kowis A."/>
            <person name="Lee S."/>
            <person name="Lewis L.R."/>
            <person name="Margolis J."/>
            <person name="Morgan M."/>
            <person name="Nazareth L.V."/>
            <person name="Nguyen N."/>
            <person name="Okwuonu G."/>
            <person name="Parker D."/>
            <person name="Richards S."/>
            <person name="Ruiz S.J."/>
            <person name="Santibanez J."/>
            <person name="Savard J."/>
            <person name="Scherer S.E."/>
            <person name="Schneider B."/>
            <person name="Sodergren E."/>
            <person name="Tautz D."/>
            <person name="Vattahil S."/>
            <person name="Villasana D."/>
            <person name="White C.S."/>
            <person name="Wright R."/>
            <person name="Park Y."/>
            <person name="Beeman R.W."/>
            <person name="Lord J."/>
            <person name="Oppert B."/>
            <person name="Lorenzen M."/>
            <person name="Brown S."/>
            <person name="Wang L."/>
            <person name="Savard J."/>
            <person name="Tautz D."/>
            <person name="Richards S."/>
            <person name="Weinstock G."/>
            <person name="Gibbs R.A."/>
            <person name="Liu Y."/>
            <person name="Worley K."/>
            <person name="Weinstock G."/>
            <person name="Elsik C.G."/>
            <person name="Reese J.T."/>
            <person name="Elhaik E."/>
            <person name="Landan G."/>
            <person name="Graur D."/>
            <person name="Arensburger P."/>
            <person name="Atkinson P."/>
            <person name="Beeman R.W."/>
            <person name="Beidler J."/>
            <person name="Brown S.J."/>
            <person name="Demuth J.P."/>
            <person name="Drury D.W."/>
            <person name="Du Y.Z."/>
            <person name="Fujiwara H."/>
            <person name="Lorenzen M."/>
            <person name="Maselli V."/>
            <person name="Osanai M."/>
            <person name="Park Y."/>
            <person name="Robertson H.M."/>
            <person name="Tu Z."/>
            <person name="Wang J.J."/>
            <person name="Wang S."/>
            <person name="Richards S."/>
            <person name="Song H."/>
            <person name="Zhang L."/>
            <person name="Sodergren E."/>
            <person name="Werner D."/>
            <person name="Stanke M."/>
            <person name="Morgenstern B."/>
            <person name="Solovyev V."/>
            <person name="Kosarev P."/>
            <person name="Brown G."/>
            <person name="Chen H.C."/>
            <person name="Ermolaeva O."/>
            <person name="Hlavina W."/>
            <person name="Kapustin Y."/>
            <person name="Kiryutin B."/>
            <person name="Kitts P."/>
            <person name="Maglott D."/>
            <person name="Pruitt K."/>
            <person name="Sapojnikov V."/>
            <person name="Souvorov A."/>
            <person name="Mackey A.J."/>
            <person name="Waterhouse R.M."/>
            <person name="Wyder S."/>
            <person name="Zdobnov E.M."/>
            <person name="Zdobnov E.M."/>
            <person name="Wyder S."/>
            <person name="Kriventseva E.V."/>
            <person name="Kadowaki T."/>
            <person name="Bork P."/>
            <person name="Aranda M."/>
            <person name="Bao R."/>
            <person name="Beermann A."/>
            <person name="Berns N."/>
            <person name="Bolognesi R."/>
            <person name="Bonneton F."/>
            <person name="Bopp D."/>
            <person name="Brown S.J."/>
            <person name="Bucher G."/>
            <person name="Butts T."/>
            <person name="Chaumot A."/>
            <person name="Denell R.E."/>
            <person name="Ferrier D.E."/>
            <person name="Friedrich M."/>
            <person name="Gordon C.M."/>
            <person name="Jindra M."/>
            <person name="Klingler M."/>
            <person name="Lan Q."/>
            <person name="Lattorff H.M."/>
            <person name="Laudet V."/>
            <person name="von Levetsow C."/>
            <person name="Liu Z."/>
            <person name="Lutz R."/>
            <person name="Lynch J.A."/>
            <person name="da Fonseca R.N."/>
            <person name="Posnien N."/>
            <person name="Reuter R."/>
            <person name="Roth S."/>
            <person name="Savard J."/>
            <person name="Schinko J.B."/>
            <person name="Schmitt C."/>
            <person name="Schoppmeier M."/>
            <person name="Schroder R."/>
            <person name="Shippy T.D."/>
            <person name="Simonnet F."/>
            <person name="Marques-Souza H."/>
            <person name="Tautz D."/>
            <person name="Tomoyasu Y."/>
            <person name="Trauner J."/>
            <person name="Van der Zee M."/>
            <person name="Vervoort M."/>
            <person name="Wittkopp N."/>
            <person name="Wimmer E.A."/>
            <person name="Yang X."/>
            <person name="Jones A.K."/>
            <person name="Sattelle D.B."/>
            <person name="Ebert P.R."/>
            <person name="Nelson D."/>
            <person name="Scott J.G."/>
            <person name="Beeman R.W."/>
            <person name="Muthukrishnan S."/>
            <person name="Kramer K.J."/>
            <person name="Arakane Y."/>
            <person name="Beeman R.W."/>
            <person name="Zhu Q."/>
            <person name="Hogenkamp D."/>
            <person name="Dixit R."/>
            <person name="Oppert B."/>
            <person name="Jiang H."/>
            <person name="Zou Z."/>
            <person name="Marshall J."/>
            <person name="Elpidina E."/>
            <person name="Vinokurov K."/>
            <person name="Oppert C."/>
            <person name="Zou Z."/>
            <person name="Evans J."/>
            <person name="Lu Z."/>
            <person name="Zhao P."/>
            <person name="Sumathipala N."/>
            <person name="Altincicek B."/>
            <person name="Vilcinskas A."/>
            <person name="Williams M."/>
            <person name="Hultmark D."/>
            <person name="Hetru C."/>
            <person name="Jiang H."/>
            <person name="Grimmelikhuijzen C.J."/>
            <person name="Hauser F."/>
            <person name="Cazzamali G."/>
            <person name="Williamson M."/>
            <person name="Park Y."/>
            <person name="Li B."/>
            <person name="Tanaka Y."/>
            <person name="Predel R."/>
            <person name="Neupert S."/>
            <person name="Schachtner J."/>
            <person name="Verleyen P."/>
            <person name="Raible F."/>
            <person name="Bork P."/>
            <person name="Friedrich M."/>
            <person name="Walden K.K."/>
            <person name="Robertson H.M."/>
            <person name="Angeli S."/>
            <person name="Foret S."/>
            <person name="Bucher G."/>
            <person name="Schuetz S."/>
            <person name="Maleszka R."/>
            <person name="Wimmer E.A."/>
            <person name="Beeman R.W."/>
            <person name="Lorenzen M."/>
            <person name="Tomoyasu Y."/>
            <person name="Miller S.C."/>
            <person name="Grossmann D."/>
            <person name="Bucher G."/>
        </authorList>
    </citation>
    <scope>NUCLEOTIDE SEQUENCE [LARGE SCALE GENOMIC DNA]</scope>
    <source>
        <strain evidence="2 3">Georgia GA2</strain>
    </source>
</reference>
<dbReference type="HOGENOM" id="CLU_2500835_0_0_1"/>
<dbReference type="AlphaFoldDB" id="D6WPG9"/>
<reference evidence="2 3" key="2">
    <citation type="journal article" date="2010" name="Nucleic Acids Res.">
        <title>BeetleBase in 2010: revisions to provide comprehensive genomic information for Tribolium castaneum.</title>
        <authorList>
            <person name="Kim H.S."/>
            <person name="Murphy T."/>
            <person name="Xia J."/>
            <person name="Caragea D."/>
            <person name="Park Y."/>
            <person name="Beeman R.W."/>
            <person name="Lorenzen M.D."/>
            <person name="Butcher S."/>
            <person name="Manak J.R."/>
            <person name="Brown S.J."/>
        </authorList>
    </citation>
    <scope>GENOME REANNOTATION</scope>
    <source>
        <strain evidence="2 3">Georgia GA2</strain>
    </source>
</reference>
<organism evidence="2 3">
    <name type="scientific">Tribolium castaneum</name>
    <name type="common">Red flour beetle</name>
    <dbReference type="NCBI Taxonomy" id="7070"/>
    <lineage>
        <taxon>Eukaryota</taxon>
        <taxon>Metazoa</taxon>
        <taxon>Ecdysozoa</taxon>
        <taxon>Arthropoda</taxon>
        <taxon>Hexapoda</taxon>
        <taxon>Insecta</taxon>
        <taxon>Pterygota</taxon>
        <taxon>Neoptera</taxon>
        <taxon>Endopterygota</taxon>
        <taxon>Coleoptera</taxon>
        <taxon>Polyphaga</taxon>
        <taxon>Cucujiformia</taxon>
        <taxon>Tenebrionidae</taxon>
        <taxon>Tenebrionidae incertae sedis</taxon>
        <taxon>Tribolium</taxon>
    </lineage>
</organism>
<keyword evidence="3" id="KW-1185">Reference proteome</keyword>
<dbReference type="Proteomes" id="UP000007266">
    <property type="component" value="Linkage group 7"/>
</dbReference>
<protein>
    <submittedName>
        <fullName evidence="2">Uncharacterized protein</fullName>
    </submittedName>
</protein>
<feature type="region of interest" description="Disordered" evidence="1">
    <location>
        <begin position="39"/>
        <end position="65"/>
    </location>
</feature>
<evidence type="ECO:0000256" key="1">
    <source>
        <dbReference type="SAM" id="MobiDB-lite"/>
    </source>
</evidence>
<proteinExistence type="predicted"/>
<name>D6WPG9_TRICA</name>
<sequence>MVHLRHADYGAPSGKVKDPTGAISCRLLHLRTKMGRTDTERVSCSHADVGNPTGGMPMNKAFCGKPEEEKRQRWIKKREVIEFGLF</sequence>
<dbReference type="EMBL" id="KQ971354">
    <property type="protein sequence ID" value="EFA06810.1"/>
    <property type="molecule type" value="Genomic_DNA"/>
</dbReference>
<gene>
    <name evidence="2" type="primary">GLEAN_09751</name>
    <name evidence="2" type="ORF">TcasGA2_TC009751</name>
</gene>